<comment type="pathway">
    <text evidence="1">Pyrimidine metabolism; UMP biosynthesis via de novo pathway; UMP from orotate: step 2/2.</text>
</comment>
<dbReference type="EMBL" id="PGFH01000001">
    <property type="protein sequence ID" value="PJJ82332.1"/>
    <property type="molecule type" value="Genomic_DNA"/>
</dbReference>
<sequence length="280" mass="29152">MPSFASRLAQTFDEFGGVCMGIDPHPFLLETWGLSNDAHGVREFALRAVDAAAGNVGMIKPQVAFFERFGSAGYAILEESFALARSAGLLVIADVKRGDLSSSVDAYGQAWLTPGSPLEADAMTAVAYQGVSELSGPFELARSAGKGIFVLAATSNASARSIQTARIAEGEHEGATVAASVVRDVTALNTESGLGSFGVVIGATVEVADYGIKSGELVDLPILAPGFGAQGAQVEQARELYGDAVSNTIVTVSRSVLQEGASQIPAELRSLRSQLREQVR</sequence>
<comment type="similarity">
    <text evidence="2">Belongs to the OMP decarboxylase family. Type 2 subfamily.</text>
</comment>
<accession>A0A2M9D9J0</accession>
<reference evidence="9 10" key="1">
    <citation type="submission" date="2017-11" db="EMBL/GenBank/DDBJ databases">
        <title>Genomic Encyclopedia of Archaeal and Bacterial Type Strains, Phase II (KMG-II): From Individual Species to Whole Genera.</title>
        <authorList>
            <person name="Goeker M."/>
        </authorList>
    </citation>
    <scope>NUCLEOTIDE SEQUENCE [LARGE SCALE GENOMIC DNA]</scope>
    <source>
        <strain evidence="9 10">DSM 16400</strain>
    </source>
</reference>
<name>A0A2M9D9J0_9MICO</name>
<keyword evidence="5" id="KW-0456">Lyase</keyword>
<dbReference type="SUPFAM" id="SSF51366">
    <property type="entry name" value="Ribulose-phoshate binding barrel"/>
    <property type="match status" value="1"/>
</dbReference>
<protein>
    <recommendedName>
        <fullName evidence="7">Orotidine-5'-phosphate decarboxylase</fullName>
        <ecNumber evidence="7">4.1.1.23</ecNumber>
    </recommendedName>
</protein>
<dbReference type="AlphaFoldDB" id="A0A2M9D9J0"/>
<evidence type="ECO:0000256" key="2">
    <source>
        <dbReference type="ARBA" id="ARBA00008847"/>
    </source>
</evidence>
<evidence type="ECO:0000259" key="8">
    <source>
        <dbReference type="SMART" id="SM00934"/>
    </source>
</evidence>
<dbReference type="CDD" id="cd04725">
    <property type="entry name" value="OMP_decarboxylase_like"/>
    <property type="match status" value="1"/>
</dbReference>
<evidence type="ECO:0000256" key="7">
    <source>
        <dbReference type="NCBIfam" id="TIGR02127"/>
    </source>
</evidence>
<evidence type="ECO:0000313" key="9">
    <source>
        <dbReference type="EMBL" id="PJJ82332.1"/>
    </source>
</evidence>
<dbReference type="Gene3D" id="3.20.20.70">
    <property type="entry name" value="Aldolase class I"/>
    <property type="match status" value="1"/>
</dbReference>
<dbReference type="InterPro" id="IPR011060">
    <property type="entry name" value="RibuloseP-bd_barrel"/>
</dbReference>
<dbReference type="EC" id="4.1.1.23" evidence="7"/>
<evidence type="ECO:0000256" key="5">
    <source>
        <dbReference type="ARBA" id="ARBA00023239"/>
    </source>
</evidence>
<dbReference type="PANTHER" id="PTHR43375">
    <property type="entry name" value="OROTIDINE 5'-PHOSPHATE DECARBOXYLASE"/>
    <property type="match status" value="1"/>
</dbReference>
<dbReference type="Proteomes" id="UP000231742">
    <property type="component" value="Unassembled WGS sequence"/>
</dbReference>
<comment type="catalytic activity">
    <reaction evidence="6">
        <text>orotidine 5'-phosphate + H(+) = UMP + CO2</text>
        <dbReference type="Rhea" id="RHEA:11596"/>
        <dbReference type="ChEBI" id="CHEBI:15378"/>
        <dbReference type="ChEBI" id="CHEBI:16526"/>
        <dbReference type="ChEBI" id="CHEBI:57538"/>
        <dbReference type="ChEBI" id="CHEBI:57865"/>
        <dbReference type="EC" id="4.1.1.23"/>
    </reaction>
</comment>
<keyword evidence="4" id="KW-0665">Pyrimidine biosynthesis</keyword>
<dbReference type="GO" id="GO:0006207">
    <property type="term" value="P:'de novo' pyrimidine nucleobase biosynthetic process"/>
    <property type="evidence" value="ECO:0007669"/>
    <property type="project" value="InterPro"/>
</dbReference>
<dbReference type="PANTHER" id="PTHR43375:SF1">
    <property type="entry name" value="OROTIDINE 5'-PHOSPHATE DECARBOXYLASE"/>
    <property type="match status" value="1"/>
</dbReference>
<evidence type="ECO:0000256" key="1">
    <source>
        <dbReference type="ARBA" id="ARBA00004861"/>
    </source>
</evidence>
<comment type="caution">
    <text evidence="9">The sequence shown here is derived from an EMBL/GenBank/DDBJ whole genome shotgun (WGS) entry which is preliminary data.</text>
</comment>
<keyword evidence="3" id="KW-0210">Decarboxylase</keyword>
<evidence type="ECO:0000256" key="6">
    <source>
        <dbReference type="ARBA" id="ARBA00049157"/>
    </source>
</evidence>
<gene>
    <name evidence="9" type="ORF">CLV85_1531</name>
</gene>
<dbReference type="GO" id="GO:0044205">
    <property type="term" value="P:'de novo' UMP biosynthetic process"/>
    <property type="evidence" value="ECO:0007669"/>
    <property type="project" value="UniProtKB-UniPathway"/>
</dbReference>
<feature type="domain" description="Orotidine 5'-phosphate decarboxylase" evidence="8">
    <location>
        <begin position="17"/>
        <end position="271"/>
    </location>
</feature>
<evidence type="ECO:0000313" key="10">
    <source>
        <dbReference type="Proteomes" id="UP000231742"/>
    </source>
</evidence>
<dbReference type="GO" id="GO:0004590">
    <property type="term" value="F:orotidine-5'-phosphate decarboxylase activity"/>
    <property type="evidence" value="ECO:0007669"/>
    <property type="project" value="UniProtKB-UniRule"/>
</dbReference>
<evidence type="ECO:0000256" key="4">
    <source>
        <dbReference type="ARBA" id="ARBA00022975"/>
    </source>
</evidence>
<keyword evidence="10" id="KW-1185">Reference proteome</keyword>
<evidence type="ECO:0000256" key="3">
    <source>
        <dbReference type="ARBA" id="ARBA00022793"/>
    </source>
</evidence>
<dbReference type="InterPro" id="IPR011995">
    <property type="entry name" value="OMPdecase_type-2"/>
</dbReference>
<dbReference type="RefSeq" id="WP_100388937.1">
    <property type="nucleotide sequence ID" value="NZ_BMZU01000001.1"/>
</dbReference>
<dbReference type="InterPro" id="IPR013785">
    <property type="entry name" value="Aldolase_TIM"/>
</dbReference>
<dbReference type="NCBIfam" id="TIGR02127">
    <property type="entry name" value="pyrF_sub2"/>
    <property type="match status" value="1"/>
</dbReference>
<dbReference type="SMART" id="SM00934">
    <property type="entry name" value="OMPdecase"/>
    <property type="match status" value="1"/>
</dbReference>
<organism evidence="9 10">
    <name type="scientific">Salinibacterium amurskyense</name>
    <dbReference type="NCBI Taxonomy" id="205941"/>
    <lineage>
        <taxon>Bacteria</taxon>
        <taxon>Bacillati</taxon>
        <taxon>Actinomycetota</taxon>
        <taxon>Actinomycetes</taxon>
        <taxon>Micrococcales</taxon>
        <taxon>Microbacteriaceae</taxon>
        <taxon>Salinibacterium</taxon>
    </lineage>
</organism>
<dbReference type="Pfam" id="PF00215">
    <property type="entry name" value="OMPdecase"/>
    <property type="match status" value="1"/>
</dbReference>
<dbReference type="OrthoDB" id="9808470at2"/>
<dbReference type="UniPathway" id="UPA00070">
    <property type="reaction ID" value="UER00120"/>
</dbReference>
<dbReference type="InterPro" id="IPR001754">
    <property type="entry name" value="OMPdeCOase_dom"/>
</dbReference>
<proteinExistence type="inferred from homology"/>